<reference evidence="3" key="2">
    <citation type="submission" date="2015-01" db="EMBL/GenBank/DDBJ databases">
        <title>Evolutionary Origins and Diversification of the Mycorrhizal Mutualists.</title>
        <authorList>
            <consortium name="DOE Joint Genome Institute"/>
            <consortium name="Mycorrhizal Genomics Consortium"/>
            <person name="Kohler A."/>
            <person name="Kuo A."/>
            <person name="Nagy L.G."/>
            <person name="Floudas D."/>
            <person name="Copeland A."/>
            <person name="Barry K.W."/>
            <person name="Cichocki N."/>
            <person name="Veneault-Fourrey C."/>
            <person name="LaButti K."/>
            <person name="Lindquist E.A."/>
            <person name="Lipzen A."/>
            <person name="Lundell T."/>
            <person name="Morin E."/>
            <person name="Murat C."/>
            <person name="Riley R."/>
            <person name="Ohm R."/>
            <person name="Sun H."/>
            <person name="Tunlid A."/>
            <person name="Henrissat B."/>
            <person name="Grigoriev I.V."/>
            <person name="Hibbett D.S."/>
            <person name="Martin F."/>
        </authorList>
    </citation>
    <scope>NUCLEOTIDE SEQUENCE [LARGE SCALE GENOMIC DNA]</scope>
    <source>
        <strain evidence="3">MUT 4182</strain>
    </source>
</reference>
<organism evidence="2 3">
    <name type="scientific">Tulasnella calospora MUT 4182</name>
    <dbReference type="NCBI Taxonomy" id="1051891"/>
    <lineage>
        <taxon>Eukaryota</taxon>
        <taxon>Fungi</taxon>
        <taxon>Dikarya</taxon>
        <taxon>Basidiomycota</taxon>
        <taxon>Agaricomycotina</taxon>
        <taxon>Agaricomycetes</taxon>
        <taxon>Cantharellales</taxon>
        <taxon>Tulasnellaceae</taxon>
        <taxon>Tulasnella</taxon>
    </lineage>
</organism>
<feature type="region of interest" description="Disordered" evidence="1">
    <location>
        <begin position="1"/>
        <end position="35"/>
    </location>
</feature>
<feature type="compositionally biased region" description="Polar residues" evidence="1">
    <location>
        <begin position="12"/>
        <end position="24"/>
    </location>
</feature>
<dbReference type="STRING" id="1051891.A0A0C3Q561"/>
<dbReference type="Proteomes" id="UP000054248">
    <property type="component" value="Unassembled WGS sequence"/>
</dbReference>
<name>A0A0C3Q561_9AGAM</name>
<dbReference type="HOGENOM" id="CLU_734025_0_0_1"/>
<evidence type="ECO:0000313" key="3">
    <source>
        <dbReference type="Proteomes" id="UP000054248"/>
    </source>
</evidence>
<accession>A0A0C3Q561</accession>
<evidence type="ECO:0000313" key="2">
    <source>
        <dbReference type="EMBL" id="KIO18616.1"/>
    </source>
</evidence>
<keyword evidence="3" id="KW-1185">Reference proteome</keyword>
<feature type="compositionally biased region" description="Basic residues" evidence="1">
    <location>
        <begin position="1"/>
        <end position="11"/>
    </location>
</feature>
<protein>
    <submittedName>
        <fullName evidence="2">Uncharacterized protein</fullName>
    </submittedName>
</protein>
<reference evidence="2 3" key="1">
    <citation type="submission" date="2014-04" db="EMBL/GenBank/DDBJ databases">
        <authorList>
            <consortium name="DOE Joint Genome Institute"/>
            <person name="Kuo A."/>
            <person name="Girlanda M."/>
            <person name="Perotto S."/>
            <person name="Kohler A."/>
            <person name="Nagy L.G."/>
            <person name="Floudas D."/>
            <person name="Copeland A."/>
            <person name="Barry K.W."/>
            <person name="Cichocki N."/>
            <person name="Veneault-Fourrey C."/>
            <person name="LaButti K."/>
            <person name="Lindquist E.A."/>
            <person name="Lipzen A."/>
            <person name="Lundell T."/>
            <person name="Morin E."/>
            <person name="Murat C."/>
            <person name="Sun H."/>
            <person name="Tunlid A."/>
            <person name="Henrissat B."/>
            <person name="Grigoriev I.V."/>
            <person name="Hibbett D.S."/>
            <person name="Martin F."/>
            <person name="Nordberg H.P."/>
            <person name="Cantor M.N."/>
            <person name="Hua S.X."/>
        </authorList>
    </citation>
    <scope>NUCLEOTIDE SEQUENCE [LARGE SCALE GENOMIC DNA]</scope>
    <source>
        <strain evidence="2 3">MUT 4182</strain>
    </source>
</reference>
<feature type="compositionally biased region" description="Basic and acidic residues" evidence="1">
    <location>
        <begin position="25"/>
        <end position="35"/>
    </location>
</feature>
<feature type="compositionally biased region" description="Low complexity" evidence="1">
    <location>
        <begin position="359"/>
        <end position="381"/>
    </location>
</feature>
<dbReference type="EMBL" id="KN823273">
    <property type="protein sequence ID" value="KIO18616.1"/>
    <property type="molecule type" value="Genomic_DNA"/>
</dbReference>
<dbReference type="OrthoDB" id="3223825at2759"/>
<dbReference type="AlphaFoldDB" id="A0A0C3Q561"/>
<gene>
    <name evidence="2" type="ORF">M407DRAFT_31727</name>
</gene>
<feature type="region of interest" description="Disordered" evidence="1">
    <location>
        <begin position="334"/>
        <end position="381"/>
    </location>
</feature>
<evidence type="ECO:0000256" key="1">
    <source>
        <dbReference type="SAM" id="MobiDB-lite"/>
    </source>
</evidence>
<sequence>MARISARRSKPSSKAQKQTYQLSAQERRERKKAKDEKLDALFSEVKQVFTDKEDAVAELALKFDVPEATVRGFLGEAKTAKSRSVNAKNAYAHWRLQELNKDRPKGHRLSIRDFHRDHGDEYENADDETIQKAVKSLQEHGEKQRMPVRKKGRAVLRDVNSTMAKIVTMADQLALRTDHQVLILASKTSHQSYAAPMAHVTPSAEGFTDTLFKTDIYATAHHFEAYGTEGSQGVAHSSRSAHSQMKRDVVSALKKNLQVVSDRRDAVITYEHFYHKVILRYHVELTGWPSDIPFKNPSQLSRSSLKRIHGLVTSSPPQLHFLALTQEQLDQRIAKRAEDEASGAVEPWVGNKKRTTGPASTPSSASSSASSNASNVTSAPS</sequence>
<proteinExistence type="predicted"/>